<keyword evidence="3" id="KW-1185">Reference proteome</keyword>
<name>A0A9W9CQ24_9PLEO</name>
<organism evidence="2 3">
    <name type="scientific">Neocucurbitaria cava</name>
    <dbReference type="NCBI Taxonomy" id="798079"/>
    <lineage>
        <taxon>Eukaryota</taxon>
        <taxon>Fungi</taxon>
        <taxon>Dikarya</taxon>
        <taxon>Ascomycota</taxon>
        <taxon>Pezizomycotina</taxon>
        <taxon>Dothideomycetes</taxon>
        <taxon>Pleosporomycetidae</taxon>
        <taxon>Pleosporales</taxon>
        <taxon>Pleosporineae</taxon>
        <taxon>Cucurbitariaceae</taxon>
        <taxon>Neocucurbitaria</taxon>
    </lineage>
</organism>
<evidence type="ECO:0008006" key="4">
    <source>
        <dbReference type="Google" id="ProtNLM"/>
    </source>
</evidence>
<dbReference type="EMBL" id="JAPEUY010000004">
    <property type="protein sequence ID" value="KAJ4374268.1"/>
    <property type="molecule type" value="Genomic_DNA"/>
</dbReference>
<dbReference type="Proteomes" id="UP001140560">
    <property type="component" value="Unassembled WGS sequence"/>
</dbReference>
<comment type="caution">
    <text evidence="2">The sequence shown here is derived from an EMBL/GenBank/DDBJ whole genome shotgun (WGS) entry which is preliminary data.</text>
</comment>
<dbReference type="AlphaFoldDB" id="A0A9W9CQ24"/>
<feature type="compositionally biased region" description="Polar residues" evidence="1">
    <location>
        <begin position="313"/>
        <end position="332"/>
    </location>
</feature>
<evidence type="ECO:0000313" key="2">
    <source>
        <dbReference type="EMBL" id="KAJ4374268.1"/>
    </source>
</evidence>
<sequence length="482" mass="53526">MAQGQLLHCQSSYNDLCDLRQDFSQPQPGLDYTNHFDPTFANPTAQAMLQRQYRPESGMPSSTWGFPDTMSREQMPPVATPSGSAPNNGFSSPIHFWEGGPTFGSNAVAWSNAPSMQPIGTSQPEYHYLRNSGLSYNDNAAQAPMVKAGDTYGGHKNWSAPRSNAVMRAADLDTNESHSPGSYLEGNLESPSSMLDQATPGDDWNRYSPTFPYVKESASGAASPELHKTEGFGEAEFAGLPQLGMSKAMPAGPYRQAGQWVGSYENTREARSVYSYPHGSGPDASPWYHSEFSLDAAGLPLMTRDARMDQARSDNSSNASFPQLAPQQIASRSDSRVGVPSRGRYQPRFQVPDAQALHRVHNDILLQGRADGETYKEILRRMPGKTPAESTLRGRYRSLIKARENRLRKPVWKERDIELLNEFVDLEFDRVEHAHGRALGVDQKLRKVQWKRVADYIVAQGGSYHFGNSTCKKKWVEINLDS</sequence>
<accession>A0A9W9CQ24</accession>
<reference evidence="2" key="1">
    <citation type="submission" date="2022-10" db="EMBL/GenBank/DDBJ databases">
        <title>Tapping the CABI collections for fungal endophytes: first genome assemblies for Collariella, Neodidymelliopsis, Ascochyta clinopodiicola, Didymella pomorum, Didymosphaeria variabile, Neocosmospora piperis and Neocucurbitaria cava.</title>
        <authorList>
            <person name="Hill R."/>
        </authorList>
    </citation>
    <scope>NUCLEOTIDE SEQUENCE</scope>
    <source>
        <strain evidence="2">IMI 356814</strain>
    </source>
</reference>
<feature type="region of interest" description="Disordered" evidence="1">
    <location>
        <begin position="174"/>
        <end position="193"/>
    </location>
</feature>
<protein>
    <recommendedName>
        <fullName evidence="4">Myb-like domain-containing protein</fullName>
    </recommendedName>
</protein>
<dbReference type="OrthoDB" id="3439209at2759"/>
<proteinExistence type="predicted"/>
<evidence type="ECO:0000256" key="1">
    <source>
        <dbReference type="SAM" id="MobiDB-lite"/>
    </source>
</evidence>
<evidence type="ECO:0000313" key="3">
    <source>
        <dbReference type="Proteomes" id="UP001140560"/>
    </source>
</evidence>
<feature type="region of interest" description="Disordered" evidence="1">
    <location>
        <begin position="309"/>
        <end position="346"/>
    </location>
</feature>
<gene>
    <name evidence="2" type="ORF">N0V83_003009</name>
</gene>